<dbReference type="Pfam" id="PF00043">
    <property type="entry name" value="GST_C"/>
    <property type="match status" value="1"/>
</dbReference>
<name>A0A178XHA8_SINSA</name>
<dbReference type="SUPFAM" id="SSF52833">
    <property type="entry name" value="Thioredoxin-like"/>
    <property type="match status" value="1"/>
</dbReference>
<dbReference type="Gene3D" id="3.40.30.10">
    <property type="entry name" value="Glutaredoxin"/>
    <property type="match status" value="1"/>
</dbReference>
<dbReference type="PANTHER" id="PTHR44051:SF21">
    <property type="entry name" value="GLUTATHIONE S-TRANSFERASE FAMILY PROTEIN"/>
    <property type="match status" value="1"/>
</dbReference>
<dbReference type="SFLD" id="SFLDS00019">
    <property type="entry name" value="Glutathione_Transferase_(cytos"/>
    <property type="match status" value="1"/>
</dbReference>
<protein>
    <submittedName>
        <fullName evidence="2">Glutathione S-transferase</fullName>
    </submittedName>
</protein>
<dbReference type="EMBL" id="LNQB01000102">
    <property type="protein sequence ID" value="OAP34213.1"/>
    <property type="molecule type" value="Genomic_DNA"/>
</dbReference>
<organism evidence="2 3">
    <name type="scientific">Sinorhizobium saheli</name>
    <dbReference type="NCBI Taxonomy" id="36856"/>
    <lineage>
        <taxon>Bacteria</taxon>
        <taxon>Pseudomonadati</taxon>
        <taxon>Pseudomonadota</taxon>
        <taxon>Alphaproteobacteria</taxon>
        <taxon>Hyphomicrobiales</taxon>
        <taxon>Rhizobiaceae</taxon>
        <taxon>Sinorhizobium/Ensifer group</taxon>
        <taxon>Sinorhizobium</taxon>
    </lineage>
</organism>
<keyword evidence="2" id="KW-0808">Transferase</keyword>
<feature type="domain" description="GST N-terminal" evidence="1">
    <location>
        <begin position="1"/>
        <end position="81"/>
    </location>
</feature>
<dbReference type="InterPro" id="IPR040079">
    <property type="entry name" value="Glutathione_S-Trfase"/>
</dbReference>
<keyword evidence="3" id="KW-1185">Reference proteome</keyword>
<dbReference type="InterPro" id="IPR036249">
    <property type="entry name" value="Thioredoxin-like_sf"/>
</dbReference>
<dbReference type="Proteomes" id="UP000078507">
    <property type="component" value="Unassembled WGS sequence"/>
</dbReference>
<dbReference type="STRING" id="36856.ATB98_23095"/>
<dbReference type="Gene3D" id="1.20.1050.10">
    <property type="match status" value="1"/>
</dbReference>
<sequence length="201" mass="22207">MLTLIHAPQSRSSRIIWLLEELGAEYDIRYVDIRRRDGSGGPDANNPHPHSQVPALLHDGTLIWESVAVVQYLTDLHPDCSLGRPPGHPERGAYLSWLAYYAGVIEPAAAAYVSGATAGNPALARLHTEMCAHVIAVLTRQPYLIGETMSAADLLLASALQWMRKILPESEVVDRYVRRVTDRPALVRAREIDSKPSGFHD</sequence>
<dbReference type="Pfam" id="PF13409">
    <property type="entry name" value="GST_N_2"/>
    <property type="match status" value="1"/>
</dbReference>
<dbReference type="InterPro" id="IPR004045">
    <property type="entry name" value="Glutathione_S-Trfase_N"/>
</dbReference>
<dbReference type="AlphaFoldDB" id="A0A178XHA8"/>
<evidence type="ECO:0000313" key="3">
    <source>
        <dbReference type="Proteomes" id="UP000078507"/>
    </source>
</evidence>
<proteinExistence type="predicted"/>
<comment type="caution">
    <text evidence="2">The sequence shown here is derived from an EMBL/GenBank/DDBJ whole genome shotgun (WGS) entry which is preliminary data.</text>
</comment>
<dbReference type="InterPro" id="IPR036282">
    <property type="entry name" value="Glutathione-S-Trfase_C_sf"/>
</dbReference>
<dbReference type="SFLD" id="SFLDG00358">
    <property type="entry name" value="Main_(cytGST)"/>
    <property type="match status" value="1"/>
</dbReference>
<dbReference type="PROSITE" id="PS50404">
    <property type="entry name" value="GST_NTER"/>
    <property type="match status" value="1"/>
</dbReference>
<dbReference type="CDD" id="cd03046">
    <property type="entry name" value="GST_N_GTT1_like"/>
    <property type="match status" value="1"/>
</dbReference>
<dbReference type="PANTHER" id="PTHR44051">
    <property type="entry name" value="GLUTATHIONE S-TRANSFERASE-RELATED"/>
    <property type="match status" value="1"/>
</dbReference>
<evidence type="ECO:0000259" key="1">
    <source>
        <dbReference type="PROSITE" id="PS50404"/>
    </source>
</evidence>
<evidence type="ECO:0000313" key="2">
    <source>
        <dbReference type="EMBL" id="OAP34213.1"/>
    </source>
</evidence>
<dbReference type="SFLD" id="SFLDG01150">
    <property type="entry name" value="Main.1:_Beta-like"/>
    <property type="match status" value="1"/>
</dbReference>
<dbReference type="GO" id="GO:0016740">
    <property type="term" value="F:transferase activity"/>
    <property type="evidence" value="ECO:0007669"/>
    <property type="project" value="UniProtKB-KW"/>
</dbReference>
<dbReference type="InterPro" id="IPR004046">
    <property type="entry name" value="GST_C"/>
</dbReference>
<dbReference type="RefSeq" id="WP_066879432.1">
    <property type="nucleotide sequence ID" value="NZ_LNQB01000102.1"/>
</dbReference>
<reference evidence="2 3" key="1">
    <citation type="submission" date="2015-11" db="EMBL/GenBank/DDBJ databases">
        <title>Ensifer anhuiense sp. nov., an effective nitrogen fixation bacterium with Glycine soja.</title>
        <authorList>
            <person name="Yan H."/>
            <person name="Chen W."/>
        </authorList>
    </citation>
    <scope>NUCLEOTIDE SEQUENCE [LARGE SCALE GENOMIC DNA]</scope>
    <source>
        <strain evidence="2 3">LMG 7837</strain>
    </source>
</reference>
<gene>
    <name evidence="2" type="ORF">ATB98_23095</name>
</gene>
<accession>A0A178XHA8</accession>
<dbReference type="OrthoDB" id="5740960at2"/>
<dbReference type="SUPFAM" id="SSF47616">
    <property type="entry name" value="GST C-terminal domain-like"/>
    <property type="match status" value="1"/>
</dbReference>